<feature type="transmembrane region" description="Helical" evidence="1">
    <location>
        <begin position="227"/>
        <end position="248"/>
    </location>
</feature>
<feature type="transmembrane region" description="Helical" evidence="1">
    <location>
        <begin position="140"/>
        <end position="161"/>
    </location>
</feature>
<feature type="transmembrane region" description="Helical" evidence="1">
    <location>
        <begin position="167"/>
        <end position="191"/>
    </location>
</feature>
<dbReference type="RefSeq" id="WP_395809435.1">
    <property type="nucleotide sequence ID" value="NZ_CP043494.1"/>
</dbReference>
<sequence length="259" mass="26231">MSPECSRVLDSLGQPLPPELAAHVASCAECRALMESFGALEGLPAPAAKAPSAAPALESVRTQALEELAAHPKATPWWHEVLVLIGVYVSMTLLGGLGFTRVGLFLNSAPLGVVVGLAVLVGLAMVGGAVVALAPTRQVAWGLVGTSTAVVALSVVLGGSGLAVRSFLAGAIGCARTHMLLSALPLLAALVMLRRSAYQPARAVAAGLSAGAVGLLLLHVHCPDGSAPHLMASHVGPWLLLGGLALLVRSRIPTHTHAP</sequence>
<keyword evidence="1" id="KW-1133">Transmembrane helix</keyword>
<evidence type="ECO:0000313" key="3">
    <source>
        <dbReference type="Proteomes" id="UP001611383"/>
    </source>
</evidence>
<evidence type="ECO:0000256" key="1">
    <source>
        <dbReference type="SAM" id="Phobius"/>
    </source>
</evidence>
<proteinExistence type="predicted"/>
<keyword evidence="1" id="KW-0472">Membrane</keyword>
<gene>
    <name evidence="2" type="ORF">F0U60_44450</name>
</gene>
<reference evidence="2 3" key="1">
    <citation type="submission" date="2019-08" db="EMBL/GenBank/DDBJ databases">
        <title>Archangium and Cystobacter genomes.</title>
        <authorList>
            <person name="Chen I.-C.K."/>
            <person name="Wielgoss S."/>
        </authorList>
    </citation>
    <scope>NUCLEOTIDE SEQUENCE [LARGE SCALE GENOMIC DNA]</scope>
    <source>
        <strain evidence="2 3">Cbm 6</strain>
    </source>
</reference>
<dbReference type="EMBL" id="CP043494">
    <property type="protein sequence ID" value="WNG50407.1"/>
    <property type="molecule type" value="Genomic_DNA"/>
</dbReference>
<keyword evidence="3" id="KW-1185">Reference proteome</keyword>
<feature type="transmembrane region" description="Helical" evidence="1">
    <location>
        <begin position="203"/>
        <end position="221"/>
    </location>
</feature>
<accession>A0ABY9X4R9</accession>
<keyword evidence="1" id="KW-0812">Transmembrane</keyword>
<protein>
    <submittedName>
        <fullName evidence="2">DUF1109 family protein</fullName>
    </submittedName>
</protein>
<feature type="transmembrane region" description="Helical" evidence="1">
    <location>
        <begin position="81"/>
        <end position="99"/>
    </location>
</feature>
<dbReference type="Proteomes" id="UP001611383">
    <property type="component" value="Chromosome"/>
</dbReference>
<name>A0ABY9X4R9_9BACT</name>
<organism evidence="2 3">
    <name type="scientific">Archangium minus</name>
    <dbReference type="NCBI Taxonomy" id="83450"/>
    <lineage>
        <taxon>Bacteria</taxon>
        <taxon>Pseudomonadati</taxon>
        <taxon>Myxococcota</taxon>
        <taxon>Myxococcia</taxon>
        <taxon>Myxococcales</taxon>
        <taxon>Cystobacterineae</taxon>
        <taxon>Archangiaceae</taxon>
        <taxon>Archangium</taxon>
    </lineage>
</organism>
<evidence type="ECO:0000313" key="2">
    <source>
        <dbReference type="EMBL" id="WNG50407.1"/>
    </source>
</evidence>
<feature type="transmembrane region" description="Helical" evidence="1">
    <location>
        <begin position="111"/>
        <end position="133"/>
    </location>
</feature>